<reference evidence="2" key="2">
    <citation type="submission" date="2015-01" db="EMBL/GenBank/DDBJ databases">
        <title>Evolutionary Origins and Diversification of the Mycorrhizal Mutualists.</title>
        <authorList>
            <consortium name="DOE Joint Genome Institute"/>
            <consortium name="Mycorrhizal Genomics Consortium"/>
            <person name="Kohler A."/>
            <person name="Kuo A."/>
            <person name="Nagy L.G."/>
            <person name="Floudas D."/>
            <person name="Copeland A."/>
            <person name="Barry K.W."/>
            <person name="Cichocki N."/>
            <person name="Veneault-Fourrey C."/>
            <person name="LaButti K."/>
            <person name="Lindquist E.A."/>
            <person name="Lipzen A."/>
            <person name="Lundell T."/>
            <person name="Morin E."/>
            <person name="Murat C."/>
            <person name="Riley R."/>
            <person name="Ohm R."/>
            <person name="Sun H."/>
            <person name="Tunlid A."/>
            <person name="Henrissat B."/>
            <person name="Grigoriev I.V."/>
            <person name="Hibbett D.S."/>
            <person name="Martin F."/>
        </authorList>
    </citation>
    <scope>NUCLEOTIDE SEQUENCE [LARGE SCALE GENOMIC DNA]</scope>
    <source>
        <strain evidence="2">h7</strain>
    </source>
</reference>
<evidence type="ECO:0000313" key="2">
    <source>
        <dbReference type="Proteomes" id="UP000053424"/>
    </source>
</evidence>
<evidence type="ECO:0000313" key="1">
    <source>
        <dbReference type="EMBL" id="KIM35098.1"/>
    </source>
</evidence>
<proteinExistence type="predicted"/>
<dbReference type="AlphaFoldDB" id="A0A0C2XAX2"/>
<sequence length="62" mass="7145">MIIVARRKGGAYIVAEMDGSVWQQKVAAFRIIPYFAQRSLTLPENIHKILDQDEETLKKIDE</sequence>
<keyword evidence="2" id="KW-1185">Reference proteome</keyword>
<protein>
    <submittedName>
        <fullName evidence="1">Uncharacterized protein</fullName>
    </submittedName>
</protein>
<dbReference type="Proteomes" id="UP000053424">
    <property type="component" value="Unassembled WGS sequence"/>
</dbReference>
<accession>A0A0C2XAX2</accession>
<feature type="non-terminal residue" evidence="1">
    <location>
        <position position="62"/>
    </location>
</feature>
<dbReference type="EMBL" id="KN831831">
    <property type="protein sequence ID" value="KIM35098.1"/>
    <property type="molecule type" value="Genomic_DNA"/>
</dbReference>
<gene>
    <name evidence="1" type="ORF">M413DRAFT_48089</name>
</gene>
<dbReference type="HOGENOM" id="CLU_000384_22_11_1"/>
<dbReference type="OrthoDB" id="8023605at2759"/>
<reference evidence="1 2" key="1">
    <citation type="submission" date="2014-04" db="EMBL/GenBank/DDBJ databases">
        <authorList>
            <consortium name="DOE Joint Genome Institute"/>
            <person name="Kuo A."/>
            <person name="Gay G."/>
            <person name="Dore J."/>
            <person name="Kohler A."/>
            <person name="Nagy L.G."/>
            <person name="Floudas D."/>
            <person name="Copeland A."/>
            <person name="Barry K.W."/>
            <person name="Cichocki N."/>
            <person name="Veneault-Fourrey C."/>
            <person name="LaButti K."/>
            <person name="Lindquist E.A."/>
            <person name="Lipzen A."/>
            <person name="Lundell T."/>
            <person name="Morin E."/>
            <person name="Murat C."/>
            <person name="Sun H."/>
            <person name="Tunlid A."/>
            <person name="Henrissat B."/>
            <person name="Grigoriev I.V."/>
            <person name="Hibbett D.S."/>
            <person name="Martin F."/>
            <person name="Nordberg H.P."/>
            <person name="Cantor M.N."/>
            <person name="Hua S.X."/>
        </authorList>
    </citation>
    <scope>NUCLEOTIDE SEQUENCE [LARGE SCALE GENOMIC DNA]</scope>
    <source>
        <strain evidence="2">h7</strain>
    </source>
</reference>
<dbReference type="STRING" id="686832.A0A0C2XAX2"/>
<name>A0A0C2XAX2_HEBCY</name>
<organism evidence="1 2">
    <name type="scientific">Hebeloma cylindrosporum</name>
    <dbReference type="NCBI Taxonomy" id="76867"/>
    <lineage>
        <taxon>Eukaryota</taxon>
        <taxon>Fungi</taxon>
        <taxon>Dikarya</taxon>
        <taxon>Basidiomycota</taxon>
        <taxon>Agaricomycotina</taxon>
        <taxon>Agaricomycetes</taxon>
        <taxon>Agaricomycetidae</taxon>
        <taxon>Agaricales</taxon>
        <taxon>Agaricineae</taxon>
        <taxon>Hymenogastraceae</taxon>
        <taxon>Hebeloma</taxon>
    </lineage>
</organism>